<dbReference type="Proteomes" id="UP001596527">
    <property type="component" value="Unassembled WGS sequence"/>
</dbReference>
<dbReference type="CDD" id="cd00118">
    <property type="entry name" value="LysM"/>
    <property type="match status" value="1"/>
</dbReference>
<feature type="transmembrane region" description="Helical" evidence="1">
    <location>
        <begin position="12"/>
        <end position="35"/>
    </location>
</feature>
<keyword evidence="1" id="KW-1133">Transmembrane helix</keyword>
<feature type="domain" description="LysM" evidence="2">
    <location>
        <begin position="192"/>
        <end position="249"/>
    </location>
</feature>
<dbReference type="EMBL" id="JBHTEF010000001">
    <property type="protein sequence ID" value="MFC7580180.1"/>
    <property type="molecule type" value="Genomic_DNA"/>
</dbReference>
<sequence length="254" mass="25393">MMSSTSLSDRLAEIAGWVLGPPALAVLAAAAATLLDPRSGHPAEHSVAGMTALLAAAILAWALLSMVAARLALLPVLPRLARRALARSVERLGTGQARRTLARQGSAVALGAGLAVGSLAPAALASPAPPPDDLSWGAQAPAEASAVSGDAVLPGGPGPTGPLRRAADALVAREALARPADRDDPPPLPAPATHLVVPGESLWSIAADLVSPSAGDAGIARLWPAIHAANADLIGEDPSLIRPGQVLVIPQARP</sequence>
<keyword evidence="4" id="KW-1185">Reference proteome</keyword>
<dbReference type="Gene3D" id="3.10.350.10">
    <property type="entry name" value="LysM domain"/>
    <property type="match status" value="1"/>
</dbReference>
<dbReference type="InterPro" id="IPR036779">
    <property type="entry name" value="LysM_dom_sf"/>
</dbReference>
<dbReference type="PROSITE" id="PS51782">
    <property type="entry name" value="LYSM"/>
    <property type="match status" value="1"/>
</dbReference>
<proteinExistence type="predicted"/>
<gene>
    <name evidence="3" type="ORF">ACFQWG_02950</name>
</gene>
<evidence type="ECO:0000259" key="2">
    <source>
        <dbReference type="PROSITE" id="PS51782"/>
    </source>
</evidence>
<evidence type="ECO:0000313" key="3">
    <source>
        <dbReference type="EMBL" id="MFC7580180.1"/>
    </source>
</evidence>
<evidence type="ECO:0000313" key="4">
    <source>
        <dbReference type="Proteomes" id="UP001596527"/>
    </source>
</evidence>
<evidence type="ECO:0000256" key="1">
    <source>
        <dbReference type="SAM" id="Phobius"/>
    </source>
</evidence>
<dbReference type="InterPro" id="IPR018392">
    <property type="entry name" value="LysM"/>
</dbReference>
<feature type="transmembrane region" description="Helical" evidence="1">
    <location>
        <begin position="47"/>
        <end position="73"/>
    </location>
</feature>
<dbReference type="Pfam" id="PF01476">
    <property type="entry name" value="LysM"/>
    <property type="match status" value="1"/>
</dbReference>
<protein>
    <submittedName>
        <fullName evidence="3">LysM peptidoglycan-binding domain-containing protein</fullName>
    </submittedName>
</protein>
<comment type="caution">
    <text evidence="3">The sequence shown here is derived from an EMBL/GenBank/DDBJ whole genome shotgun (WGS) entry which is preliminary data.</text>
</comment>
<reference evidence="4" key="1">
    <citation type="journal article" date="2019" name="Int. J. Syst. Evol. Microbiol.">
        <title>The Global Catalogue of Microorganisms (GCM) 10K type strain sequencing project: providing services to taxonomists for standard genome sequencing and annotation.</title>
        <authorList>
            <consortium name="The Broad Institute Genomics Platform"/>
            <consortium name="The Broad Institute Genome Sequencing Center for Infectious Disease"/>
            <person name="Wu L."/>
            <person name="Ma J."/>
        </authorList>
    </citation>
    <scope>NUCLEOTIDE SEQUENCE [LARGE SCALE GENOMIC DNA]</scope>
    <source>
        <strain evidence="4">CCUG 56698</strain>
    </source>
</reference>
<organism evidence="3 4">
    <name type="scientific">Schaalia naturae</name>
    <dbReference type="NCBI Taxonomy" id="635203"/>
    <lineage>
        <taxon>Bacteria</taxon>
        <taxon>Bacillati</taxon>
        <taxon>Actinomycetota</taxon>
        <taxon>Actinomycetes</taxon>
        <taxon>Actinomycetales</taxon>
        <taxon>Actinomycetaceae</taxon>
        <taxon>Schaalia</taxon>
    </lineage>
</organism>
<keyword evidence="1" id="KW-0472">Membrane</keyword>
<keyword evidence="1" id="KW-0812">Transmembrane</keyword>
<name>A0ABW2SJ89_9ACTO</name>
<dbReference type="RefSeq" id="WP_380971948.1">
    <property type="nucleotide sequence ID" value="NZ_JBHTEF010000001.1"/>
</dbReference>
<accession>A0ABW2SJ89</accession>